<feature type="region of interest" description="Disordered" evidence="2">
    <location>
        <begin position="38"/>
        <end position="112"/>
    </location>
</feature>
<protein>
    <submittedName>
        <fullName evidence="3">Uncharacterized protein</fullName>
    </submittedName>
</protein>
<evidence type="ECO:0000256" key="1">
    <source>
        <dbReference type="SAM" id="Coils"/>
    </source>
</evidence>
<feature type="coiled-coil region" evidence="1">
    <location>
        <begin position="146"/>
        <end position="180"/>
    </location>
</feature>
<keyword evidence="4" id="KW-1185">Reference proteome</keyword>
<keyword evidence="1" id="KW-0175">Coiled coil</keyword>
<evidence type="ECO:0000256" key="2">
    <source>
        <dbReference type="SAM" id="MobiDB-lite"/>
    </source>
</evidence>
<feature type="region of interest" description="Disordered" evidence="2">
    <location>
        <begin position="588"/>
        <end position="676"/>
    </location>
</feature>
<feature type="compositionally biased region" description="Acidic residues" evidence="2">
    <location>
        <begin position="60"/>
        <end position="111"/>
    </location>
</feature>
<proteinExistence type="predicted"/>
<evidence type="ECO:0000313" key="4">
    <source>
        <dbReference type="Proteomes" id="UP001153269"/>
    </source>
</evidence>
<feature type="compositionally biased region" description="Basic and acidic residues" evidence="2">
    <location>
        <begin position="38"/>
        <end position="52"/>
    </location>
</feature>
<reference evidence="3" key="1">
    <citation type="submission" date="2020-03" db="EMBL/GenBank/DDBJ databases">
        <authorList>
            <person name="Weist P."/>
        </authorList>
    </citation>
    <scope>NUCLEOTIDE SEQUENCE</scope>
</reference>
<dbReference type="AlphaFoldDB" id="A0A9N7U3S3"/>
<sequence>MDKIGSTAGQLKADCQAFQRDVIDLELQLGKQRARVRQNRELPGDEAHEKLAELQPLDESYCDTDEEMWQPEDGEEEDDWGEDTQQSEDGEVEDDSDEDTQQPEDCEEDSETLSTRKILIETDLHSYYKELQEAYVIKQQLFASELQFERSKNKVLLDELEKLKASNNELSQRYEAENLRAGQQASHLMALIEQDESQMHSFHAEQNFLRLQIMEEMRCLRNSAAEEKMLLQRQVEELTSQLSLMKEREDVKHQEWQEERDEEKQEEKWGELQEAYIIKQQMFASELQFERSTVKALLDELDKLRASQLSLKKEREDVNHQEWQEERDEEKQEEKLGELQEASIIKQQMFASELQFERSTVKALLDELDKLRASNNEIIQRAEADNLRAGQQASHLMAELDKVTSQMNSFQAEQNLLRLQITEEMRCLCKSAAEEKMLLQREVEELTSQLSLKKEREDVKHQEWQEERDEEKQEEKLGELQEASIIKQQMFASELQFERSTVKALLDELDKLRASNNEIIQTDEADNLRAGQQASHLMAELEKVRSQMNSFQAEQNLLRLQITEEMRCLCKSAAEEKMLLQREEEELTSQLSLKKEREDVKQQEWQEERDEEKREDKWGEEQQEKDEVKWGEEAGGGEPVDKPAYLESNSDALPASEPVETELSEETPKKKTSSIWKKIRQHLGLRRRKKQPHN</sequence>
<dbReference type="Proteomes" id="UP001153269">
    <property type="component" value="Unassembled WGS sequence"/>
</dbReference>
<name>A0A9N7U3S3_PLEPL</name>
<feature type="region of interest" description="Disordered" evidence="2">
    <location>
        <begin position="454"/>
        <end position="477"/>
    </location>
</feature>
<dbReference type="EMBL" id="CADEAL010000730">
    <property type="protein sequence ID" value="CAB1424419.1"/>
    <property type="molecule type" value="Genomic_DNA"/>
</dbReference>
<accession>A0A9N7U3S3</accession>
<evidence type="ECO:0000313" key="3">
    <source>
        <dbReference type="EMBL" id="CAB1424419.1"/>
    </source>
</evidence>
<gene>
    <name evidence="3" type="ORF">PLEPLA_LOCUS12344</name>
</gene>
<organism evidence="3 4">
    <name type="scientific">Pleuronectes platessa</name>
    <name type="common">European plaice</name>
    <dbReference type="NCBI Taxonomy" id="8262"/>
    <lineage>
        <taxon>Eukaryota</taxon>
        <taxon>Metazoa</taxon>
        <taxon>Chordata</taxon>
        <taxon>Craniata</taxon>
        <taxon>Vertebrata</taxon>
        <taxon>Euteleostomi</taxon>
        <taxon>Actinopterygii</taxon>
        <taxon>Neopterygii</taxon>
        <taxon>Teleostei</taxon>
        <taxon>Neoteleostei</taxon>
        <taxon>Acanthomorphata</taxon>
        <taxon>Carangaria</taxon>
        <taxon>Pleuronectiformes</taxon>
        <taxon>Pleuronectoidei</taxon>
        <taxon>Pleuronectidae</taxon>
        <taxon>Pleuronectes</taxon>
    </lineage>
</organism>
<comment type="caution">
    <text evidence="3">The sequence shown here is derived from an EMBL/GenBank/DDBJ whole genome shotgun (WGS) entry which is preliminary data.</text>
</comment>
<feature type="compositionally biased region" description="Basic and acidic residues" evidence="2">
    <location>
        <begin position="593"/>
        <end position="632"/>
    </location>
</feature>